<reference evidence="2" key="1">
    <citation type="journal article" date="2023" name="Mol. Ecol. Resour.">
        <title>Chromosome-level genome assembly of a triploid poplar Populus alba 'Berolinensis'.</title>
        <authorList>
            <person name="Chen S."/>
            <person name="Yu Y."/>
            <person name="Wang X."/>
            <person name="Wang S."/>
            <person name="Zhang T."/>
            <person name="Zhou Y."/>
            <person name="He R."/>
            <person name="Meng N."/>
            <person name="Wang Y."/>
            <person name="Liu W."/>
            <person name="Liu Z."/>
            <person name="Liu J."/>
            <person name="Guo Q."/>
            <person name="Huang H."/>
            <person name="Sederoff R.R."/>
            <person name="Wang G."/>
            <person name="Qu G."/>
            <person name="Chen S."/>
        </authorList>
    </citation>
    <scope>NUCLEOTIDE SEQUENCE</scope>
    <source>
        <strain evidence="2">SC-2020</strain>
    </source>
</reference>
<name>A0AAD6L9E9_9ROSI</name>
<feature type="compositionally biased region" description="Polar residues" evidence="1">
    <location>
        <begin position="54"/>
        <end position="64"/>
    </location>
</feature>
<organism evidence="2 3">
    <name type="scientific">Populus alba x Populus x berolinensis</name>
    <dbReference type="NCBI Taxonomy" id="444605"/>
    <lineage>
        <taxon>Eukaryota</taxon>
        <taxon>Viridiplantae</taxon>
        <taxon>Streptophyta</taxon>
        <taxon>Embryophyta</taxon>
        <taxon>Tracheophyta</taxon>
        <taxon>Spermatophyta</taxon>
        <taxon>Magnoliopsida</taxon>
        <taxon>eudicotyledons</taxon>
        <taxon>Gunneridae</taxon>
        <taxon>Pentapetalae</taxon>
        <taxon>rosids</taxon>
        <taxon>fabids</taxon>
        <taxon>Malpighiales</taxon>
        <taxon>Salicaceae</taxon>
        <taxon>Saliceae</taxon>
        <taxon>Populus</taxon>
    </lineage>
</organism>
<dbReference type="InterPro" id="IPR023803">
    <property type="entry name" value="Ribosomal_bS16_dom_sf"/>
</dbReference>
<comment type="caution">
    <text evidence="2">The sequence shown here is derived from an EMBL/GenBank/DDBJ whole genome shotgun (WGS) entry which is preliminary data.</text>
</comment>
<dbReference type="AlphaFoldDB" id="A0AAD6L9E9"/>
<dbReference type="EMBL" id="JAQIZT010000019">
    <property type="protein sequence ID" value="KAJ6952007.1"/>
    <property type="molecule type" value="Genomic_DNA"/>
</dbReference>
<proteinExistence type="predicted"/>
<evidence type="ECO:0000313" key="3">
    <source>
        <dbReference type="Proteomes" id="UP001164929"/>
    </source>
</evidence>
<feature type="region of interest" description="Disordered" evidence="1">
    <location>
        <begin position="42"/>
        <end position="64"/>
    </location>
</feature>
<accession>A0AAD6L9E9</accession>
<evidence type="ECO:0000313" key="2">
    <source>
        <dbReference type="EMBL" id="KAJ6952007.1"/>
    </source>
</evidence>
<sequence length="64" mass="6890">MLEDWVLMFGGLSKYWLSVGAQPTDTVRGILMRAGLISPPPMVVMGQKNGPAGETSNPEKSITQ</sequence>
<keyword evidence="3" id="KW-1185">Reference proteome</keyword>
<dbReference type="SUPFAM" id="SSF54565">
    <property type="entry name" value="Ribosomal protein S16"/>
    <property type="match status" value="1"/>
</dbReference>
<dbReference type="Gene3D" id="3.30.1320.10">
    <property type="match status" value="1"/>
</dbReference>
<evidence type="ECO:0000256" key="1">
    <source>
        <dbReference type="SAM" id="MobiDB-lite"/>
    </source>
</evidence>
<dbReference type="Proteomes" id="UP001164929">
    <property type="component" value="Chromosome 19"/>
</dbReference>
<gene>
    <name evidence="2" type="ORF">NC653_041233</name>
</gene>
<protein>
    <submittedName>
        <fullName evidence="2">Uncharacterized protein</fullName>
    </submittedName>
</protein>